<comment type="similarity">
    <text evidence="2">Belongs to the periplasmic pilus chaperone family.</text>
</comment>
<dbReference type="AlphaFoldDB" id="A0A078LNA0"/>
<dbReference type="GO" id="GO:0030288">
    <property type="term" value="C:outer membrane-bounded periplasmic space"/>
    <property type="evidence" value="ECO:0007669"/>
    <property type="project" value="InterPro"/>
</dbReference>
<dbReference type="PANTHER" id="PTHR30251">
    <property type="entry name" value="PILUS ASSEMBLY CHAPERONE"/>
    <property type="match status" value="1"/>
</dbReference>
<dbReference type="Proteomes" id="UP000270272">
    <property type="component" value="Chromosome"/>
</dbReference>
<proteinExistence type="inferred from homology"/>
<feature type="domain" description="Pili assembly chaperone N-terminal" evidence="6">
    <location>
        <begin position="30"/>
        <end position="158"/>
    </location>
</feature>
<gene>
    <name evidence="9" type="primary">papD_1</name>
    <name evidence="8" type="ORF">BN1086_03921</name>
    <name evidence="9" type="ORF">NCTC11075_01885</name>
</gene>
<dbReference type="InterPro" id="IPR008962">
    <property type="entry name" value="PapD-like_sf"/>
</dbReference>
<dbReference type="Pfam" id="PF02753">
    <property type="entry name" value="PapD_C"/>
    <property type="match status" value="1"/>
</dbReference>
<keyword evidence="4" id="KW-0574">Periplasm</keyword>
<evidence type="ECO:0000256" key="3">
    <source>
        <dbReference type="ARBA" id="ARBA00022729"/>
    </source>
</evidence>
<dbReference type="SUPFAM" id="SSF49584">
    <property type="entry name" value="Periplasmic chaperone C-domain"/>
    <property type="match status" value="1"/>
</dbReference>
<dbReference type="PATRIC" id="fig|545.12.peg.3927"/>
<dbReference type="EMBL" id="LK931336">
    <property type="protein sequence ID" value="CDZ85699.1"/>
    <property type="molecule type" value="Genomic_DNA"/>
</dbReference>
<comment type="subcellular location">
    <subcellularLocation>
        <location evidence="1">Periplasm</location>
    </subcellularLocation>
</comment>
<reference evidence="8" key="1">
    <citation type="submission" date="2014-06" db="EMBL/GenBank/DDBJ databases">
        <authorList>
            <person name="Urmite Genomes Urmite Genomes"/>
        </authorList>
    </citation>
    <scope>NUCLEOTIDE SEQUENCE</scope>
</reference>
<keyword evidence="5" id="KW-0143">Chaperone</keyword>
<dbReference type="InterPro" id="IPR036316">
    <property type="entry name" value="Pili_assmbl_chap_C_dom_sf"/>
</dbReference>
<evidence type="ECO:0000313" key="9">
    <source>
        <dbReference type="EMBL" id="VEB88572.1"/>
    </source>
</evidence>
<dbReference type="GO" id="GO:0071555">
    <property type="term" value="P:cell wall organization"/>
    <property type="evidence" value="ECO:0007669"/>
    <property type="project" value="InterPro"/>
</dbReference>
<feature type="domain" description="Pili assembly chaperone C-terminal" evidence="7">
    <location>
        <begin position="181"/>
        <end position="243"/>
    </location>
</feature>
<dbReference type="SUPFAM" id="SSF49354">
    <property type="entry name" value="PapD-like"/>
    <property type="match status" value="1"/>
</dbReference>
<dbReference type="PRINTS" id="PR00969">
    <property type="entry name" value="CHAPERONPILI"/>
</dbReference>
<evidence type="ECO:0000259" key="6">
    <source>
        <dbReference type="Pfam" id="PF00345"/>
    </source>
</evidence>
<reference evidence="9 10" key="2">
    <citation type="submission" date="2018-12" db="EMBL/GenBank/DDBJ databases">
        <authorList>
            <consortium name="Pathogen Informatics"/>
        </authorList>
    </citation>
    <scope>NUCLEOTIDE SEQUENCE [LARGE SCALE GENOMIC DNA]</scope>
    <source>
        <strain evidence="9 10">NCTC11075</strain>
    </source>
</reference>
<dbReference type="EMBL" id="LR134204">
    <property type="protein sequence ID" value="VEB88572.1"/>
    <property type="molecule type" value="Genomic_DNA"/>
</dbReference>
<dbReference type="InterPro" id="IPR016147">
    <property type="entry name" value="Pili_assmbl_chaperone_N"/>
</dbReference>
<protein>
    <submittedName>
        <fullName evidence="8">Fimbrial chaperone protein</fullName>
    </submittedName>
</protein>
<name>A0A078LNA0_CITKO</name>
<organism evidence="8">
    <name type="scientific">Citrobacter koseri</name>
    <name type="common">Citrobacter diversus</name>
    <dbReference type="NCBI Taxonomy" id="545"/>
    <lineage>
        <taxon>Bacteria</taxon>
        <taxon>Pseudomonadati</taxon>
        <taxon>Pseudomonadota</taxon>
        <taxon>Gammaproteobacteria</taxon>
        <taxon>Enterobacterales</taxon>
        <taxon>Enterobacteriaceae</taxon>
        <taxon>Citrobacter</taxon>
    </lineage>
</organism>
<evidence type="ECO:0000256" key="1">
    <source>
        <dbReference type="ARBA" id="ARBA00004418"/>
    </source>
</evidence>
<dbReference type="InterPro" id="IPR001829">
    <property type="entry name" value="Pili_assmbl_chaperone_bac"/>
</dbReference>
<evidence type="ECO:0000259" key="7">
    <source>
        <dbReference type="Pfam" id="PF02753"/>
    </source>
</evidence>
<evidence type="ECO:0000256" key="5">
    <source>
        <dbReference type="ARBA" id="ARBA00023186"/>
    </source>
</evidence>
<accession>A0A078LNA0</accession>
<dbReference type="RefSeq" id="WP_153257828.1">
    <property type="nucleotide sequence ID" value="NZ_JADVHH010000005.1"/>
</dbReference>
<evidence type="ECO:0000313" key="8">
    <source>
        <dbReference type="EMBL" id="CDZ85699.1"/>
    </source>
</evidence>
<sequence length="249" mass="27856">MNPIRDALYSLAGFLFIFFTLWSEHIAASITMTGTRIIYNGSANSVDVHLKNKDSFPYVVSTWFDNGNMADGPEKSAQLPFIATPPVFRIQPGEGQIIRIVFTAAQSLPQDRESLFYFNFMQVPPANVGQRSPDQGNQNSLLIMLRNRVKLFYRPAELNGNPQKMLANLQVTRTGQTGITIKNNQPYYITIAGLQLINASETRAQKAGMIAPFSSERYVFTDARSAANQRVRITLINDQGARISEDFPL</sequence>
<evidence type="ECO:0000256" key="2">
    <source>
        <dbReference type="ARBA" id="ARBA00007399"/>
    </source>
</evidence>
<dbReference type="PANTHER" id="PTHR30251:SF25">
    <property type="entry name" value="FIMBRIAE CHAPARONE"/>
    <property type="match status" value="1"/>
</dbReference>
<dbReference type="Gene3D" id="2.60.40.10">
    <property type="entry name" value="Immunoglobulins"/>
    <property type="match status" value="2"/>
</dbReference>
<dbReference type="InterPro" id="IPR016148">
    <property type="entry name" value="Pili_assmbl_chaperone_C"/>
</dbReference>
<evidence type="ECO:0000313" key="10">
    <source>
        <dbReference type="Proteomes" id="UP000270272"/>
    </source>
</evidence>
<keyword evidence="3" id="KW-0732">Signal</keyword>
<dbReference type="InterPro" id="IPR050643">
    <property type="entry name" value="Periplasmic_pilus_chap"/>
</dbReference>
<dbReference type="InterPro" id="IPR013783">
    <property type="entry name" value="Ig-like_fold"/>
</dbReference>
<dbReference type="Pfam" id="PF00345">
    <property type="entry name" value="PapD_N"/>
    <property type="match status" value="1"/>
</dbReference>
<evidence type="ECO:0000256" key="4">
    <source>
        <dbReference type="ARBA" id="ARBA00022764"/>
    </source>
</evidence>